<dbReference type="EMBL" id="CAEZXK010000025">
    <property type="protein sequence ID" value="CAB4690481.1"/>
    <property type="molecule type" value="Genomic_DNA"/>
</dbReference>
<feature type="transmembrane region" description="Helical" evidence="5">
    <location>
        <begin position="208"/>
        <end position="237"/>
    </location>
</feature>
<feature type="transmembrane region" description="Helical" evidence="5">
    <location>
        <begin position="108"/>
        <end position="124"/>
    </location>
</feature>
<gene>
    <name evidence="6" type="ORF">UFOPK2370_00927</name>
</gene>
<organism evidence="6">
    <name type="scientific">freshwater metagenome</name>
    <dbReference type="NCBI Taxonomy" id="449393"/>
    <lineage>
        <taxon>unclassified sequences</taxon>
        <taxon>metagenomes</taxon>
        <taxon>ecological metagenomes</taxon>
    </lineage>
</organism>
<feature type="transmembrane region" description="Helical" evidence="5">
    <location>
        <begin position="12"/>
        <end position="32"/>
    </location>
</feature>
<dbReference type="InterPro" id="IPR050475">
    <property type="entry name" value="Prenyltransferase_related"/>
</dbReference>
<name>A0A6J6NUJ9_9ZZZZ</name>
<feature type="transmembrane region" description="Helical" evidence="5">
    <location>
        <begin position="257"/>
        <end position="279"/>
    </location>
</feature>
<dbReference type="PANTHER" id="PTHR42723:SF1">
    <property type="entry name" value="CHLOROPHYLL SYNTHASE, CHLOROPLASTIC"/>
    <property type="match status" value="1"/>
</dbReference>
<evidence type="ECO:0000256" key="4">
    <source>
        <dbReference type="ARBA" id="ARBA00023136"/>
    </source>
</evidence>
<feature type="transmembrane region" description="Helical" evidence="5">
    <location>
        <begin position="145"/>
        <end position="169"/>
    </location>
</feature>
<dbReference type="InterPro" id="IPR000537">
    <property type="entry name" value="UbiA_prenyltransferase"/>
</dbReference>
<evidence type="ECO:0000256" key="3">
    <source>
        <dbReference type="ARBA" id="ARBA00022989"/>
    </source>
</evidence>
<keyword evidence="3 5" id="KW-1133">Transmembrane helix</keyword>
<dbReference type="Pfam" id="PF01040">
    <property type="entry name" value="UbiA"/>
    <property type="match status" value="1"/>
</dbReference>
<keyword evidence="2 5" id="KW-0812">Transmembrane</keyword>
<dbReference type="NCBIfam" id="NF010119">
    <property type="entry name" value="PRK13595.1"/>
    <property type="match status" value="1"/>
</dbReference>
<proteinExistence type="predicted"/>
<comment type="subcellular location">
    <subcellularLocation>
        <location evidence="1">Membrane</location>
        <topology evidence="1">Multi-pass membrane protein</topology>
    </subcellularLocation>
</comment>
<reference evidence="6" key="1">
    <citation type="submission" date="2020-05" db="EMBL/GenBank/DDBJ databases">
        <authorList>
            <person name="Chiriac C."/>
            <person name="Salcher M."/>
            <person name="Ghai R."/>
            <person name="Kavagutti S V."/>
        </authorList>
    </citation>
    <scope>NUCLEOTIDE SEQUENCE</scope>
</reference>
<dbReference type="PANTHER" id="PTHR42723">
    <property type="entry name" value="CHLOROPHYLL SYNTHASE"/>
    <property type="match status" value="1"/>
</dbReference>
<dbReference type="AlphaFoldDB" id="A0A6J6NUJ9"/>
<evidence type="ECO:0000256" key="1">
    <source>
        <dbReference type="ARBA" id="ARBA00004141"/>
    </source>
</evidence>
<evidence type="ECO:0000256" key="2">
    <source>
        <dbReference type="ARBA" id="ARBA00022692"/>
    </source>
</evidence>
<dbReference type="GO" id="GO:0016765">
    <property type="term" value="F:transferase activity, transferring alkyl or aryl (other than methyl) groups"/>
    <property type="evidence" value="ECO:0007669"/>
    <property type="project" value="InterPro"/>
</dbReference>
<accession>A0A6J6NUJ9</accession>
<keyword evidence="4 5" id="KW-0472">Membrane</keyword>
<sequence>MLKRLITISRPVLWINTIGTTLMAVWLTGELWRWDSIWLLLWVTLPFNLLIYGINDIFDQETDNINIRKGGYGGAKIDPKEVPWIAWGVVALNAPFLVFFALNYSIEANIWIWAYSLTFLFYSAPPARFKGRPFLDSISNADYAFPLAIVPLALGEEPLWLAVFALMAWSLAKHTYDAIQDIEEDEFVGIKTTAVYLGANKSLIWVGFWWLVSSVMFAFVNIPLAIANAIYAGWLIWLISRDNSAKNAKRVYKYSVAFPYVVGTVAGFQIVASMALAMLNL</sequence>
<evidence type="ECO:0000256" key="5">
    <source>
        <dbReference type="SAM" id="Phobius"/>
    </source>
</evidence>
<feature type="transmembrane region" description="Helical" evidence="5">
    <location>
        <begin position="84"/>
        <end position="102"/>
    </location>
</feature>
<dbReference type="Gene3D" id="1.20.120.1780">
    <property type="entry name" value="UbiA prenyltransferase"/>
    <property type="match status" value="1"/>
</dbReference>
<evidence type="ECO:0000313" key="6">
    <source>
        <dbReference type="EMBL" id="CAB4690481.1"/>
    </source>
</evidence>
<dbReference type="GO" id="GO:0016020">
    <property type="term" value="C:membrane"/>
    <property type="evidence" value="ECO:0007669"/>
    <property type="project" value="UniProtKB-SubCell"/>
</dbReference>
<protein>
    <submittedName>
        <fullName evidence="6">Unannotated protein</fullName>
    </submittedName>
</protein>
<dbReference type="CDD" id="cd13966">
    <property type="entry name" value="PT_UbiA_4"/>
    <property type="match status" value="1"/>
</dbReference>